<dbReference type="Proteomes" id="UP000190625">
    <property type="component" value="Unassembled WGS sequence"/>
</dbReference>
<accession>A0A1T4K0L1</accession>
<dbReference type="RefSeq" id="WP_078809048.1">
    <property type="nucleotide sequence ID" value="NZ_FUWM01000005.1"/>
</dbReference>
<reference evidence="2" key="1">
    <citation type="submission" date="2017-02" db="EMBL/GenBank/DDBJ databases">
        <authorList>
            <person name="Varghese N."/>
            <person name="Submissions S."/>
        </authorList>
    </citation>
    <scope>NUCLEOTIDE SEQUENCE [LARGE SCALE GENOMIC DNA]</scope>
    <source>
        <strain evidence="2">ATCC BAA-73</strain>
    </source>
</reference>
<organism evidence="1 2">
    <name type="scientific">Selenihalanaerobacter shriftii</name>
    <dbReference type="NCBI Taxonomy" id="142842"/>
    <lineage>
        <taxon>Bacteria</taxon>
        <taxon>Bacillati</taxon>
        <taxon>Bacillota</taxon>
        <taxon>Clostridia</taxon>
        <taxon>Halanaerobiales</taxon>
        <taxon>Halobacteroidaceae</taxon>
        <taxon>Selenihalanaerobacter</taxon>
    </lineage>
</organism>
<dbReference type="OrthoDB" id="9780723at2"/>
<name>A0A1T4K0L1_9FIRM</name>
<dbReference type="EMBL" id="FUWM01000005">
    <property type="protein sequence ID" value="SJZ35909.1"/>
    <property type="molecule type" value="Genomic_DNA"/>
</dbReference>
<dbReference type="AlphaFoldDB" id="A0A1T4K0L1"/>
<dbReference type="STRING" id="142842.SAMN02745118_00539"/>
<gene>
    <name evidence="1" type="ORF">SAMN02745118_00539</name>
</gene>
<evidence type="ECO:0000313" key="1">
    <source>
        <dbReference type="EMBL" id="SJZ35909.1"/>
    </source>
</evidence>
<dbReference type="Pfam" id="PF10670">
    <property type="entry name" value="DUF4198"/>
    <property type="match status" value="1"/>
</dbReference>
<protein>
    <submittedName>
        <fullName evidence="1">Cobalt/nickel transport protein</fullName>
    </submittedName>
</protein>
<keyword evidence="2" id="KW-1185">Reference proteome</keyword>
<dbReference type="InterPro" id="IPR019613">
    <property type="entry name" value="DUF4198"/>
</dbReference>
<evidence type="ECO:0000313" key="2">
    <source>
        <dbReference type="Proteomes" id="UP000190625"/>
    </source>
</evidence>
<sequence>MKKRILTLLITLVLIMGMTVIASAHFQMILPSDDMVSQGENRKVNLNLLFTHPMSAAEVMDMEQPNKFGVLHKREKTNLLESLEYQEVMGGKAFEASYRIKGFGDYIFYLEPGPYWEPMENKYITHCTKVVVNSMAVTTDWDREVGMKAEIVPLVRPYGLWTGNNFRGIVKKNGKPVPYAEIEVEYFNQTRFPSLKGDNYESVEVPNDNFITQVIKADKNGVFSYSMPKAGWWGFSALMEGKKINGKDHELGALMWVKTYDMK</sequence>
<proteinExistence type="predicted"/>